<dbReference type="InterPro" id="IPR026893">
    <property type="entry name" value="Tyr/Ser_Pase_IphP-type"/>
</dbReference>
<dbReference type="Pfam" id="PF13350">
    <property type="entry name" value="Y_phosphatase3"/>
    <property type="match status" value="1"/>
</dbReference>
<dbReference type="GO" id="GO:0004725">
    <property type="term" value="F:protein tyrosine phosphatase activity"/>
    <property type="evidence" value="ECO:0007669"/>
    <property type="project" value="UniProtKB-EC"/>
</dbReference>
<name>A0A6N4A8U6_OENOE</name>
<dbReference type="PROSITE" id="PS00383">
    <property type="entry name" value="TYR_PHOSPHATASE_1"/>
    <property type="match status" value="1"/>
</dbReference>
<sequence length="263" mass="30414">MDKRRVLPVIGGYNFRDIGGYTSADGRKIKWGKLFRTANMAYLSQADLLYLQERNVDTIVDFRTPIEVEKEPDRVPKNVVDLNIPAMDLDRTDSTADYAQLSREYKEKNSGYLKMINNYEHLVADEFSNVAYRKFFDLLLREKQILAFHCTAGKDRTGVASMLFMEALGISENQIKHDYLITDRLSTKIVDGKVDYMKKKGASAEEIANIRSLWTVNIDYLQRAIDTVKSLSGDPITYLHDYIHLEDKDIDALRDKYLFEEKK</sequence>
<dbReference type="EC" id="3.1.3.48" evidence="2"/>
<evidence type="ECO:0000313" key="1">
    <source>
        <dbReference type="EMBL" id="OIM21937.1"/>
    </source>
</evidence>
<keyword evidence="2" id="KW-0378">Hydrolase</keyword>
<dbReference type="RefSeq" id="WP_071448856.1">
    <property type="nucleotide sequence ID" value="NZ_LR031358.1"/>
</dbReference>
<gene>
    <name evidence="1" type="ORF">ATX59_01665</name>
    <name evidence="2" type="ORF">OENI_0321</name>
</gene>
<dbReference type="SUPFAM" id="SSF52799">
    <property type="entry name" value="(Phosphotyrosine protein) phosphatases II"/>
    <property type="match status" value="1"/>
</dbReference>
<protein>
    <submittedName>
        <fullName evidence="1">Protein tyrosine phosphatase</fullName>
    </submittedName>
    <submittedName>
        <fullName evidence="2">Tyrosine-protein phosphatase</fullName>
        <ecNumber evidence="2">3.1.3.48</ecNumber>
    </submittedName>
</protein>
<dbReference type="EMBL" id="LR031358">
    <property type="protein sequence ID" value="VDB97317.1"/>
    <property type="molecule type" value="Genomic_DNA"/>
</dbReference>
<dbReference type="Proteomes" id="UP000294726">
    <property type="component" value="Chromosome"/>
</dbReference>
<dbReference type="Gene3D" id="3.90.190.10">
    <property type="entry name" value="Protein tyrosine phosphatase superfamily"/>
    <property type="match status" value="1"/>
</dbReference>
<evidence type="ECO:0000313" key="4">
    <source>
        <dbReference type="Proteomes" id="UP000294726"/>
    </source>
</evidence>
<reference evidence="2 4" key="2">
    <citation type="submission" date="2018-08" db="EMBL/GenBank/DDBJ databases">
        <authorList>
            <person name="Lorentzen P. G. S. M."/>
        </authorList>
    </citation>
    <scope>NUCLEOTIDE SEQUENCE [LARGE SCALE GENOMIC DNA]</scope>
    <source>
        <strain evidence="2 4">CRBO_1381</strain>
    </source>
</reference>
<proteinExistence type="predicted"/>
<dbReference type="InterPro" id="IPR029021">
    <property type="entry name" value="Prot-tyrosine_phosphatase-like"/>
</dbReference>
<dbReference type="AlphaFoldDB" id="A0A6N4A8U6"/>
<evidence type="ECO:0000313" key="2">
    <source>
        <dbReference type="EMBL" id="VDB97317.1"/>
    </source>
</evidence>
<reference evidence="1 3" key="1">
    <citation type="journal article" date="2016" name="BMC Genomics">
        <title>Consensus pan-genome assembly of the specialised wine bacterium Oenococcus oeni.</title>
        <authorList>
            <person name="Sternes P.R."/>
            <person name="Borneman A.R."/>
        </authorList>
    </citation>
    <scope>NUCLEOTIDE SEQUENCE [LARGE SCALE GENOMIC DNA]</scope>
    <source>
        <strain evidence="1 3">AWRIB661</strain>
    </source>
</reference>
<dbReference type="InterPro" id="IPR016130">
    <property type="entry name" value="Tyr_Pase_AS"/>
</dbReference>
<dbReference type="Proteomes" id="UP000181728">
    <property type="component" value="Unassembled WGS sequence"/>
</dbReference>
<evidence type="ECO:0000313" key="3">
    <source>
        <dbReference type="Proteomes" id="UP000181728"/>
    </source>
</evidence>
<organism evidence="1 3">
    <name type="scientific">Oenococcus oeni</name>
    <name type="common">Leuconostoc oenos</name>
    <dbReference type="NCBI Taxonomy" id="1247"/>
    <lineage>
        <taxon>Bacteria</taxon>
        <taxon>Bacillati</taxon>
        <taxon>Bacillota</taxon>
        <taxon>Bacilli</taxon>
        <taxon>Lactobacillales</taxon>
        <taxon>Lactobacillaceae</taxon>
        <taxon>Oenococcus</taxon>
    </lineage>
</organism>
<dbReference type="EMBL" id="MLOK01000019">
    <property type="protein sequence ID" value="OIM21937.1"/>
    <property type="molecule type" value="Genomic_DNA"/>
</dbReference>
<accession>A0A6N4A8U6</accession>